<dbReference type="OrthoDB" id="187657at2157"/>
<dbReference type="EMBL" id="MWPH01000003">
    <property type="protein sequence ID" value="OVE83851.1"/>
    <property type="molecule type" value="Genomic_DNA"/>
</dbReference>
<keyword evidence="3" id="KW-1185">Reference proteome</keyword>
<evidence type="ECO:0000313" key="2">
    <source>
        <dbReference type="EMBL" id="OVE83851.1"/>
    </source>
</evidence>
<gene>
    <name evidence="2" type="ORF">B2G88_15665</name>
</gene>
<protein>
    <submittedName>
        <fullName evidence="2">Uncharacterized protein</fullName>
    </submittedName>
</protein>
<keyword evidence="1" id="KW-0812">Transmembrane</keyword>
<name>A0A202E6F5_9EURY</name>
<organism evidence="2 3">
    <name type="scientific">Natronolimnobius baerhuensis</name>
    <dbReference type="NCBI Taxonomy" id="253108"/>
    <lineage>
        <taxon>Archaea</taxon>
        <taxon>Methanobacteriati</taxon>
        <taxon>Methanobacteriota</taxon>
        <taxon>Stenosarchaea group</taxon>
        <taxon>Halobacteria</taxon>
        <taxon>Halobacteriales</taxon>
        <taxon>Natrialbaceae</taxon>
        <taxon>Natronolimnobius</taxon>
    </lineage>
</organism>
<dbReference type="Pfam" id="PF25957">
    <property type="entry name" value="DUF7994"/>
    <property type="match status" value="1"/>
</dbReference>
<comment type="caution">
    <text evidence="2">The sequence shown here is derived from an EMBL/GenBank/DDBJ whole genome shotgun (WGS) entry which is preliminary data.</text>
</comment>
<reference evidence="2 3" key="1">
    <citation type="submission" date="2017-02" db="EMBL/GenBank/DDBJ databases">
        <title>Natronthermophilus aegyptiacus gen. nov.,sp. nov., an aerobic, extremely halophilic alkalithermophilic archaeon isolated from the athalassohaline Wadi An Natrun, Egypt.</title>
        <authorList>
            <person name="Zhao B."/>
        </authorList>
    </citation>
    <scope>NUCLEOTIDE SEQUENCE [LARGE SCALE GENOMIC DNA]</scope>
    <source>
        <strain evidence="2 3">CGMCC 1.3597</strain>
    </source>
</reference>
<keyword evidence="1" id="KW-1133">Transmembrane helix</keyword>
<sequence length="157" mass="15963">MHRRLAPWFGLFVLGLAASGLVGFGLEALTEPLIALGVGGLMIVGVLSILGGVRSSVSIGPYTVPWNTLLGGADGVLAVSIIASGLHTAIIVDGTAPLLFSVAAIIGGISLGWFGVQTARETRHVDLEATPSRRRLVGVFALAIGSIGIGLILAMVV</sequence>
<accession>A0A202E6F5</accession>
<dbReference type="Proteomes" id="UP000196084">
    <property type="component" value="Unassembled WGS sequence"/>
</dbReference>
<feature type="transmembrane region" description="Helical" evidence="1">
    <location>
        <begin position="33"/>
        <end position="57"/>
    </location>
</feature>
<proteinExistence type="predicted"/>
<evidence type="ECO:0000256" key="1">
    <source>
        <dbReference type="SAM" id="Phobius"/>
    </source>
</evidence>
<feature type="transmembrane region" description="Helical" evidence="1">
    <location>
        <begin position="69"/>
        <end position="92"/>
    </location>
</feature>
<feature type="transmembrane region" description="Helical" evidence="1">
    <location>
        <begin position="136"/>
        <end position="156"/>
    </location>
</feature>
<dbReference type="InterPro" id="IPR058307">
    <property type="entry name" value="DUF7994"/>
</dbReference>
<dbReference type="RefSeq" id="WP_087715279.1">
    <property type="nucleotide sequence ID" value="NZ_MWPH01000003.1"/>
</dbReference>
<evidence type="ECO:0000313" key="3">
    <source>
        <dbReference type="Proteomes" id="UP000196084"/>
    </source>
</evidence>
<keyword evidence="1" id="KW-0472">Membrane</keyword>
<dbReference type="AlphaFoldDB" id="A0A202E6F5"/>
<feature type="transmembrane region" description="Helical" evidence="1">
    <location>
        <begin position="98"/>
        <end position="116"/>
    </location>
</feature>